<feature type="domain" description="Enoyl reductase (ER)" evidence="3">
    <location>
        <begin position="16"/>
        <end position="337"/>
    </location>
</feature>
<dbReference type="CDD" id="cd05282">
    <property type="entry name" value="ETR_like"/>
    <property type="match status" value="1"/>
</dbReference>
<protein>
    <recommendedName>
        <fullName evidence="3">Enoyl reductase (ER) domain-containing protein</fullName>
    </recommendedName>
</protein>
<dbReference type="PANTHER" id="PTHR48106:SF2">
    <property type="entry name" value="ZN2+-BINDING DEHYDROGENASE"/>
    <property type="match status" value="1"/>
</dbReference>
<dbReference type="Gene3D" id="3.40.50.720">
    <property type="entry name" value="NAD(P)-binding Rossmann-like Domain"/>
    <property type="match status" value="1"/>
</dbReference>
<dbReference type="Pfam" id="PF08240">
    <property type="entry name" value="ADH_N"/>
    <property type="match status" value="1"/>
</dbReference>
<dbReference type="AlphaFoldDB" id="A0A9D4TLQ5"/>
<evidence type="ECO:0000256" key="1">
    <source>
        <dbReference type="ARBA" id="ARBA00022857"/>
    </source>
</evidence>
<keyword evidence="5" id="KW-1185">Reference proteome</keyword>
<dbReference type="OrthoDB" id="7482721at2759"/>
<sequence>MSDNKAVQLSGFDAGNPTSTIKVVAAPRPVPGEGEVLVRLTLRPCNPADIFSVMGVYPGFRPASFPATPGLEGVGVVEENGSGASKYTVGQRVVGTPYSSIKGGSGTWQQYIVAKESDLLAVPDDVNDEIAAQFLVNPVTVYGMLEELAVPEGEYLLQTAAGSVLGRQIIQLAKHRGIKTVNVVRRQEQVEELKQLGADEVVVSADGADLPAAVKAATGGKPAYAAIECVGGELFGAVASSVRDHATVILYGAMSGLSASFSIPDLLFRGVVARGFWLNIYLHSMEAAEKERVCKAVLQLLSDEIITPYHGQRFSLDDIEAAIGAATSAARGGKVLLEG</sequence>
<dbReference type="InterPro" id="IPR036291">
    <property type="entry name" value="NAD(P)-bd_dom_sf"/>
</dbReference>
<dbReference type="InterPro" id="IPR011032">
    <property type="entry name" value="GroES-like_sf"/>
</dbReference>
<evidence type="ECO:0000313" key="5">
    <source>
        <dbReference type="Proteomes" id="UP001055712"/>
    </source>
</evidence>
<dbReference type="PANTHER" id="PTHR48106">
    <property type="entry name" value="QUINONE OXIDOREDUCTASE PIG3-RELATED"/>
    <property type="match status" value="1"/>
</dbReference>
<name>A0A9D4TLQ5_CHLVU</name>
<dbReference type="Proteomes" id="UP001055712">
    <property type="component" value="Unassembled WGS sequence"/>
</dbReference>
<dbReference type="GO" id="GO:0070402">
    <property type="term" value="F:NADPH binding"/>
    <property type="evidence" value="ECO:0007669"/>
    <property type="project" value="TreeGrafter"/>
</dbReference>
<dbReference type="GO" id="GO:0016651">
    <property type="term" value="F:oxidoreductase activity, acting on NAD(P)H"/>
    <property type="evidence" value="ECO:0007669"/>
    <property type="project" value="TreeGrafter"/>
</dbReference>
<dbReference type="InterPro" id="IPR020843">
    <property type="entry name" value="ER"/>
</dbReference>
<dbReference type="SUPFAM" id="SSF51735">
    <property type="entry name" value="NAD(P)-binding Rossmann-fold domains"/>
    <property type="match status" value="1"/>
</dbReference>
<accession>A0A9D4TLQ5</accession>
<dbReference type="Pfam" id="PF00107">
    <property type="entry name" value="ADH_zinc_N"/>
    <property type="match status" value="1"/>
</dbReference>
<evidence type="ECO:0000259" key="3">
    <source>
        <dbReference type="SMART" id="SM00829"/>
    </source>
</evidence>
<dbReference type="Gene3D" id="3.90.180.10">
    <property type="entry name" value="Medium-chain alcohol dehydrogenases, catalytic domain"/>
    <property type="match status" value="1"/>
</dbReference>
<dbReference type="InterPro" id="IPR013149">
    <property type="entry name" value="ADH-like_C"/>
</dbReference>
<gene>
    <name evidence="4" type="ORF">D9Q98_005342</name>
</gene>
<evidence type="ECO:0000313" key="4">
    <source>
        <dbReference type="EMBL" id="KAI3429243.1"/>
    </source>
</evidence>
<reference evidence="4" key="1">
    <citation type="journal article" date="2019" name="Plant J.">
        <title>Chlorella vulgaris genome assembly and annotation reveals the molecular basis for metabolic acclimation to high light conditions.</title>
        <authorList>
            <person name="Cecchin M."/>
            <person name="Marcolungo L."/>
            <person name="Rossato M."/>
            <person name="Girolomoni L."/>
            <person name="Cosentino E."/>
            <person name="Cuine S."/>
            <person name="Li-Beisson Y."/>
            <person name="Delledonne M."/>
            <person name="Ballottari M."/>
        </authorList>
    </citation>
    <scope>NUCLEOTIDE SEQUENCE</scope>
    <source>
        <strain evidence="4">211/11P</strain>
    </source>
</reference>
<organism evidence="4 5">
    <name type="scientific">Chlorella vulgaris</name>
    <name type="common">Green alga</name>
    <dbReference type="NCBI Taxonomy" id="3077"/>
    <lineage>
        <taxon>Eukaryota</taxon>
        <taxon>Viridiplantae</taxon>
        <taxon>Chlorophyta</taxon>
        <taxon>core chlorophytes</taxon>
        <taxon>Trebouxiophyceae</taxon>
        <taxon>Chlorellales</taxon>
        <taxon>Chlorellaceae</taxon>
        <taxon>Chlorella clade</taxon>
        <taxon>Chlorella</taxon>
    </lineage>
</organism>
<dbReference type="InterPro" id="IPR013154">
    <property type="entry name" value="ADH-like_N"/>
</dbReference>
<keyword evidence="2" id="KW-0560">Oxidoreductase</keyword>
<reference evidence="4" key="2">
    <citation type="submission" date="2020-11" db="EMBL/GenBank/DDBJ databases">
        <authorList>
            <person name="Cecchin M."/>
            <person name="Marcolungo L."/>
            <person name="Rossato M."/>
            <person name="Girolomoni L."/>
            <person name="Cosentino E."/>
            <person name="Cuine S."/>
            <person name="Li-Beisson Y."/>
            <person name="Delledonne M."/>
            <person name="Ballottari M."/>
        </authorList>
    </citation>
    <scope>NUCLEOTIDE SEQUENCE</scope>
    <source>
        <strain evidence="4">211/11P</strain>
        <tissue evidence="4">Whole cell</tissue>
    </source>
</reference>
<evidence type="ECO:0000256" key="2">
    <source>
        <dbReference type="ARBA" id="ARBA00023002"/>
    </source>
</evidence>
<comment type="caution">
    <text evidence="4">The sequence shown here is derived from an EMBL/GenBank/DDBJ whole genome shotgun (WGS) entry which is preliminary data.</text>
</comment>
<dbReference type="SUPFAM" id="SSF50129">
    <property type="entry name" value="GroES-like"/>
    <property type="match status" value="1"/>
</dbReference>
<dbReference type="SMART" id="SM00829">
    <property type="entry name" value="PKS_ER"/>
    <property type="match status" value="1"/>
</dbReference>
<dbReference type="EMBL" id="SIDB01000008">
    <property type="protein sequence ID" value="KAI3429243.1"/>
    <property type="molecule type" value="Genomic_DNA"/>
</dbReference>
<keyword evidence="1" id="KW-0521">NADP</keyword>
<proteinExistence type="predicted"/>